<evidence type="ECO:0000256" key="4">
    <source>
        <dbReference type="SAM" id="Coils"/>
    </source>
</evidence>
<dbReference type="InterPro" id="IPR006953">
    <property type="entry name" value="Vesicle_Uso1_P115_head"/>
</dbReference>
<evidence type="ECO:0000256" key="3">
    <source>
        <dbReference type="ARBA" id="ARBA00023054"/>
    </source>
</evidence>
<dbReference type="GO" id="GO:0012507">
    <property type="term" value="C:ER to Golgi transport vesicle membrane"/>
    <property type="evidence" value="ECO:0007669"/>
    <property type="project" value="TreeGrafter"/>
</dbReference>
<dbReference type="Pfam" id="PF04869">
    <property type="entry name" value="Uso1_p115_head"/>
    <property type="match status" value="1"/>
</dbReference>
<dbReference type="GO" id="GO:0000139">
    <property type="term" value="C:Golgi membrane"/>
    <property type="evidence" value="ECO:0007669"/>
    <property type="project" value="InterPro"/>
</dbReference>
<sequence>MEFLSQTYVALRGPTGAPQTASDTISRLSDRLSPATLLADRRAAVLALKGLARDCKYDVGDRALPGLLQVLENDAEIDADVGKAVIETLQLLCDAEEGDAASKELGFKHTDYVLANEKATHILFALLGDQNFYTRFATLQYLSTLLQNRRQLVQGYFLKAPSGTASVVSVLEDKREIIRNEAITMVQALISQSPDIQKSYFRETPLPPVLCSLLLFPPNLQIRDAAPQEFALQFWDVQKKTNASLVIGIMGMLISSKGSNGPEAYAFTRCLIELALASNAPTSLKTQSLRLLPANLNFPLSDITLTPYMPVPETNGEEWDRLEPASSLDVLVELAIHGEYNGLEIGKRAKDGLELRTAAVAVFENFVRKEETRQAIVQAMLPPQGSSGPPPITPLLHSLTAPPNTTSALDPASVTSTHLATLLFSHLLRSSPRVKALARLITPPPVSALPDHNASSFFIPADGAPPVPVPGDADEDDEPQALLQILSENLSLALLSRSHASTSDREHREWDRVIVGYLCLLSQWLWEDPPSVREFLDAGGFGVLVEPINQTSEVDTIVPALCAFLLGICYEFDREPGEITRATIYPILNRLGVDTLIGRMARLREDERFKAVGPDSVVLPYPSASYLQPSLKPEVEDEGEVWFDWSFTDFWKSNYCLWCCITPSRQNAEATMLIASLRDVIHSQSQEMEELQRKVQQLTTSNADEVDALRAQVQSLSMKLQEAEEKQKETEKEQEDLLVLLDEVTSKRKKDKARLRAVGQDVSEDEDEDEDEEDED</sequence>
<dbReference type="GO" id="GO:0048211">
    <property type="term" value="P:Golgi vesicle docking"/>
    <property type="evidence" value="ECO:0007669"/>
    <property type="project" value="TreeGrafter"/>
</dbReference>
<evidence type="ECO:0008006" key="10">
    <source>
        <dbReference type="Google" id="ProtNLM"/>
    </source>
</evidence>
<feature type="region of interest" description="Disordered" evidence="5">
    <location>
        <begin position="747"/>
        <end position="776"/>
    </location>
</feature>
<dbReference type="InterPro" id="IPR016024">
    <property type="entry name" value="ARM-type_fold"/>
</dbReference>
<keyword evidence="9" id="KW-1185">Reference proteome</keyword>
<reference evidence="8" key="2">
    <citation type="submission" date="2021-10" db="EMBL/GenBank/DDBJ databases">
        <title>Phylogenomics reveals ancestral predisposition of the termite-cultivated fungus Termitomyces towards a domesticated lifestyle.</title>
        <authorList>
            <person name="Auxier B."/>
            <person name="Grum-Grzhimaylo A."/>
            <person name="Cardenas M.E."/>
            <person name="Lodge J.D."/>
            <person name="Laessoe T."/>
            <person name="Pedersen O."/>
            <person name="Smith M.E."/>
            <person name="Kuyper T.W."/>
            <person name="Franco-Molano E.A."/>
            <person name="Baroni T.J."/>
            <person name="Aanen D.K."/>
        </authorList>
    </citation>
    <scope>NUCLEOTIDE SEQUENCE</scope>
    <source>
        <strain evidence="8">D49</strain>
    </source>
</reference>
<comment type="subcellular location">
    <subcellularLocation>
        <location evidence="1">Golgi apparatus</location>
    </subcellularLocation>
</comment>
<keyword evidence="3 4" id="KW-0175">Coiled coil</keyword>
<dbReference type="GO" id="GO:0005783">
    <property type="term" value="C:endoplasmic reticulum"/>
    <property type="evidence" value="ECO:0007669"/>
    <property type="project" value="TreeGrafter"/>
</dbReference>
<evidence type="ECO:0000313" key="8">
    <source>
        <dbReference type="EMBL" id="KAG5653789.1"/>
    </source>
</evidence>
<feature type="domain" description="Uso1/p115-like vesicle tethering protein C-terminal" evidence="7">
    <location>
        <begin position="673"/>
        <end position="776"/>
    </location>
</feature>
<dbReference type="GO" id="GO:0006886">
    <property type="term" value="P:intracellular protein transport"/>
    <property type="evidence" value="ECO:0007669"/>
    <property type="project" value="InterPro"/>
</dbReference>
<evidence type="ECO:0000259" key="7">
    <source>
        <dbReference type="Pfam" id="PF04871"/>
    </source>
</evidence>
<dbReference type="Gene3D" id="1.25.10.10">
    <property type="entry name" value="Leucine-rich Repeat Variant"/>
    <property type="match status" value="3"/>
</dbReference>
<dbReference type="InterPro" id="IPR024095">
    <property type="entry name" value="Vesicle_P115"/>
</dbReference>
<evidence type="ECO:0000313" key="9">
    <source>
        <dbReference type="Proteomes" id="UP000717328"/>
    </source>
</evidence>
<name>A0A9P7KL32_9AGAR</name>
<dbReference type="Proteomes" id="UP000717328">
    <property type="component" value="Unassembled WGS sequence"/>
</dbReference>
<keyword evidence="2" id="KW-0333">Golgi apparatus</keyword>
<dbReference type="OrthoDB" id="198977at2759"/>
<dbReference type="GO" id="GO:0048280">
    <property type="term" value="P:vesicle fusion with Golgi apparatus"/>
    <property type="evidence" value="ECO:0007669"/>
    <property type="project" value="InterPro"/>
</dbReference>
<dbReference type="InterPro" id="IPR011989">
    <property type="entry name" value="ARM-like"/>
</dbReference>
<evidence type="ECO:0000256" key="1">
    <source>
        <dbReference type="ARBA" id="ARBA00004555"/>
    </source>
</evidence>
<dbReference type="AlphaFoldDB" id="A0A9P7KL32"/>
<evidence type="ECO:0000256" key="2">
    <source>
        <dbReference type="ARBA" id="ARBA00023034"/>
    </source>
</evidence>
<feature type="coiled-coil region" evidence="4">
    <location>
        <begin position="674"/>
        <end position="743"/>
    </location>
</feature>
<reference evidence="8" key="1">
    <citation type="submission" date="2021-02" db="EMBL/GenBank/DDBJ databases">
        <authorList>
            <person name="Nieuwenhuis M."/>
            <person name="Van De Peppel L.J.J."/>
        </authorList>
    </citation>
    <scope>NUCLEOTIDE SEQUENCE</scope>
    <source>
        <strain evidence="8">D49</strain>
    </source>
</reference>
<feature type="domain" description="Vesicle tethering protein Uso1/P115-like head" evidence="6">
    <location>
        <begin position="471"/>
        <end position="655"/>
    </location>
</feature>
<gene>
    <name evidence="8" type="ORF">H0H81_010459</name>
</gene>
<comment type="caution">
    <text evidence="8">The sequence shown here is derived from an EMBL/GenBank/DDBJ whole genome shotgun (WGS) entry which is preliminary data.</text>
</comment>
<dbReference type="GO" id="GO:0006888">
    <property type="term" value="P:endoplasmic reticulum to Golgi vesicle-mediated transport"/>
    <property type="evidence" value="ECO:0007669"/>
    <property type="project" value="TreeGrafter"/>
</dbReference>
<dbReference type="EMBL" id="JABCKI010000033">
    <property type="protein sequence ID" value="KAG5653789.1"/>
    <property type="molecule type" value="Genomic_DNA"/>
</dbReference>
<dbReference type="GO" id="GO:0005795">
    <property type="term" value="C:Golgi stack"/>
    <property type="evidence" value="ECO:0007669"/>
    <property type="project" value="TreeGrafter"/>
</dbReference>
<feature type="compositionally biased region" description="Acidic residues" evidence="5">
    <location>
        <begin position="762"/>
        <end position="776"/>
    </location>
</feature>
<dbReference type="SUPFAM" id="SSF48371">
    <property type="entry name" value="ARM repeat"/>
    <property type="match status" value="1"/>
</dbReference>
<organism evidence="8 9">
    <name type="scientific">Sphagnurus paluster</name>
    <dbReference type="NCBI Taxonomy" id="117069"/>
    <lineage>
        <taxon>Eukaryota</taxon>
        <taxon>Fungi</taxon>
        <taxon>Dikarya</taxon>
        <taxon>Basidiomycota</taxon>
        <taxon>Agaricomycotina</taxon>
        <taxon>Agaricomycetes</taxon>
        <taxon>Agaricomycetidae</taxon>
        <taxon>Agaricales</taxon>
        <taxon>Tricholomatineae</taxon>
        <taxon>Lyophyllaceae</taxon>
        <taxon>Sphagnurus</taxon>
    </lineage>
</organism>
<accession>A0A9P7KL32</accession>
<evidence type="ECO:0000259" key="6">
    <source>
        <dbReference type="Pfam" id="PF04869"/>
    </source>
</evidence>
<dbReference type="PANTHER" id="PTHR10013:SF0">
    <property type="entry name" value="GENERAL VESICULAR TRANSPORT FACTOR P115"/>
    <property type="match status" value="1"/>
</dbReference>
<dbReference type="PANTHER" id="PTHR10013">
    <property type="entry name" value="GENERAL VESICULAR TRANSPORT FACTOR P115"/>
    <property type="match status" value="1"/>
</dbReference>
<proteinExistence type="predicted"/>
<dbReference type="Pfam" id="PF04871">
    <property type="entry name" value="Uso1_p115_C"/>
    <property type="match status" value="1"/>
</dbReference>
<dbReference type="InterPro" id="IPR006955">
    <property type="entry name" value="Uso1_p115_C"/>
</dbReference>
<protein>
    <recommendedName>
        <fullName evidence="10">P115 like vesicle tethering protein</fullName>
    </recommendedName>
</protein>
<evidence type="ECO:0000256" key="5">
    <source>
        <dbReference type="SAM" id="MobiDB-lite"/>
    </source>
</evidence>